<dbReference type="FunFam" id="3.40.50.10140:FF:000007">
    <property type="entry name" value="Disease resistance protein (TIR-NBS-LRR class)"/>
    <property type="match status" value="1"/>
</dbReference>
<dbReference type="InterPro" id="IPR000157">
    <property type="entry name" value="TIR_dom"/>
</dbReference>
<dbReference type="GO" id="GO:0006952">
    <property type="term" value="P:defense response"/>
    <property type="evidence" value="ECO:0007669"/>
    <property type="project" value="UniProtKB-KW"/>
</dbReference>
<dbReference type="SUPFAM" id="SSF52058">
    <property type="entry name" value="L domain-like"/>
    <property type="match status" value="1"/>
</dbReference>
<dbReference type="PANTHER" id="PTHR11017">
    <property type="entry name" value="LEUCINE-RICH REPEAT-CONTAINING PROTEIN"/>
    <property type="match status" value="1"/>
</dbReference>
<dbReference type="SUPFAM" id="SSF52540">
    <property type="entry name" value="P-loop containing nucleoside triphosphate hydrolases"/>
    <property type="match status" value="1"/>
</dbReference>
<keyword evidence="5" id="KW-0175">Coiled coil</keyword>
<keyword evidence="1" id="KW-0433">Leucine-rich repeat</keyword>
<dbReference type="InterPro" id="IPR042197">
    <property type="entry name" value="Apaf_helical"/>
</dbReference>
<evidence type="ECO:0000256" key="4">
    <source>
        <dbReference type="ARBA" id="ARBA00023027"/>
    </source>
</evidence>
<dbReference type="Gene3D" id="3.40.50.10140">
    <property type="entry name" value="Toll/interleukin-1 receptor homology (TIR) domain"/>
    <property type="match status" value="1"/>
</dbReference>
<comment type="caution">
    <text evidence="8">The sequence shown here is derived from an EMBL/GenBank/DDBJ whole genome shotgun (WGS) entry which is preliminary data.</text>
</comment>
<name>A0A444YYX2_ARAHY</name>
<accession>A0A444YYX2</accession>
<evidence type="ECO:0000313" key="8">
    <source>
        <dbReference type="EMBL" id="RYR07108.1"/>
    </source>
</evidence>
<evidence type="ECO:0000256" key="5">
    <source>
        <dbReference type="SAM" id="Coils"/>
    </source>
</evidence>
<proteinExistence type="predicted"/>
<dbReference type="SMART" id="SM00255">
    <property type="entry name" value="TIR"/>
    <property type="match status" value="1"/>
</dbReference>
<keyword evidence="4" id="KW-0520">NAD</keyword>
<dbReference type="Pfam" id="PF00931">
    <property type="entry name" value="NB-ARC"/>
    <property type="match status" value="1"/>
</dbReference>
<evidence type="ECO:0000256" key="6">
    <source>
        <dbReference type="SAM" id="MobiDB-lite"/>
    </source>
</evidence>
<dbReference type="InterPro" id="IPR002182">
    <property type="entry name" value="NB-ARC"/>
</dbReference>
<dbReference type="Pfam" id="PF23282">
    <property type="entry name" value="WHD_ROQ1"/>
    <property type="match status" value="1"/>
</dbReference>
<protein>
    <recommendedName>
        <fullName evidence="7">TIR domain-containing protein</fullName>
    </recommendedName>
</protein>
<evidence type="ECO:0000256" key="1">
    <source>
        <dbReference type="ARBA" id="ARBA00022614"/>
    </source>
</evidence>
<evidence type="ECO:0000256" key="2">
    <source>
        <dbReference type="ARBA" id="ARBA00022737"/>
    </source>
</evidence>
<dbReference type="InterPro" id="IPR032675">
    <property type="entry name" value="LRR_dom_sf"/>
</dbReference>
<dbReference type="Pfam" id="PF01582">
    <property type="entry name" value="TIR"/>
    <property type="match status" value="1"/>
</dbReference>
<dbReference type="Gene3D" id="3.40.50.300">
    <property type="entry name" value="P-loop containing nucleotide triphosphate hydrolases"/>
    <property type="match status" value="1"/>
</dbReference>
<keyword evidence="9" id="KW-1185">Reference proteome</keyword>
<feature type="coiled-coil region" evidence="5">
    <location>
        <begin position="1293"/>
        <end position="1344"/>
    </location>
</feature>
<keyword evidence="2" id="KW-0677">Repeat</keyword>
<dbReference type="InterPro" id="IPR035897">
    <property type="entry name" value="Toll_tir_struct_dom_sf"/>
</dbReference>
<sequence>MATTSSSSSYFPFTTTFPFTYDAFLSFRGEDTRSGFTGYLYYSLTNRGIKTFIDDEELGRGKEIASSLFTAIEQSRAAVVVLSKNYASSSFCLDELVKILECVKGKGRLIIPVFYDVDPSHVRKQTGTYGEALAVHEANNVERLKRWKMALEKIADLSGYHFKHGDGYEHKFVAKIVGHVSIEIKRATLPIVDHPVGLDSQVENVISLLNVGSSDGVCVLGIHGIGGIGKTTLAVAVYNWLVNHFAVLCFENMCFHENTRENSNKYGLKHLQKTLLFELVGENKVALMSVREGISMLKQKLQRKKILLILDDIDQQEQLDALAGNLDWFSPGSRVIITTRDTSLLSRYEDRITYELDKLTDEDSLELLSFKALKINKVDPSYLDILSSVVTYASGLPLALEVMGSNFLGKSIEQWKSALDQYRRIPNKKIQNVLKVSFDGLEEFEKEIFLDIACCFNGCELKDVKRILCAHHNVDTLEYGLKVLVEKSLIKMDAYRGIILHALIQDMGREIVRQESPKKPGKRSRLWLLEDIVQVFEMNMGSDKIEMIHMDFPKFEKVIRWDGEAFKKMRNLKTLFIRHTYFSQGPKYLPNCLRVLNWEEYPSPCLPLDFHPEGLVIFQLSGKSIQSVRFLEKQKYMSLTVINLDHSNVEEIPDISGVPNLVNLSLNMCLNLIKIHESIVFLDRLSILSAQGCRRLKRFPSIKLTNLVHLCLSGCSSLEHFPKMLGKLKNILTIYSDGTLIKELPSAIKRFCLISHSSMIKHGASSPPALSSPIVMSPDEEKVTSERSEVDVEEEQGSPMAPLEAKHSACKLPDLLHESFTTYLTWFRNVEDLDLSEHNFTVLDESLKELCSLRSLSLNGCRELREIKGIPPNIKYFSARNCISLTYPSKNMLLNKELHEDGAKDFVLPSSSIPKWVEHSSNNDSISFWFHNKLPEISLCVLVGPAVDFSRTHICPEFIINSSRGQAEHLESVETSNQLVDHIFITDPKLMKSKVNEKMNGIMLCVQLSLVAKGDQLSRNLESIFTKIEVNMQQQKYMASHERRLSLDLPLGMSFSLNDHVSREPNSSVQESNDDLWMYSKELSLRQCWQEPLDSHLRSNLMQLTSTRYNIRDEETAQAVLDHPANILAEYSQSPFLAETQNLQAPLFPSSLSGMAIREEFHHKTCCTVLPTTTDDDADDLEMEGFYASLDAETNVIPFSPNEETMEALKIALDFITNNNDASVFLDAQHCSIMKTSLDYLSSLSANDGLSGAMRALISEASTVFAHCSSSYIEANMKVESTASELLRADNLKSDLENNKNQFNDTVASEKELRQKLARLEEMKEELEKQIRTTNANIMASRKEQNTTRKRKRDVYVEGKALKAQMDVMNEKVPRLQHEHDLAKENQEKIKAEWSDFGEKFKKDCCKVSCTRLPRGVWFCP</sequence>
<reference evidence="8 9" key="1">
    <citation type="submission" date="2019-01" db="EMBL/GenBank/DDBJ databases">
        <title>Sequencing of cultivated peanut Arachis hypogaea provides insights into genome evolution and oil improvement.</title>
        <authorList>
            <person name="Chen X."/>
        </authorList>
    </citation>
    <scope>NUCLEOTIDE SEQUENCE [LARGE SCALE GENOMIC DNA]</scope>
    <source>
        <strain evidence="9">cv. Fuhuasheng</strain>
        <tissue evidence="8">Leaves</tissue>
    </source>
</reference>
<organism evidence="8 9">
    <name type="scientific">Arachis hypogaea</name>
    <name type="common">Peanut</name>
    <dbReference type="NCBI Taxonomy" id="3818"/>
    <lineage>
        <taxon>Eukaryota</taxon>
        <taxon>Viridiplantae</taxon>
        <taxon>Streptophyta</taxon>
        <taxon>Embryophyta</taxon>
        <taxon>Tracheophyta</taxon>
        <taxon>Spermatophyta</taxon>
        <taxon>Magnoliopsida</taxon>
        <taxon>eudicotyledons</taxon>
        <taxon>Gunneridae</taxon>
        <taxon>Pentapetalae</taxon>
        <taxon>rosids</taxon>
        <taxon>fabids</taxon>
        <taxon>Fabales</taxon>
        <taxon>Fabaceae</taxon>
        <taxon>Papilionoideae</taxon>
        <taxon>50 kb inversion clade</taxon>
        <taxon>dalbergioids sensu lato</taxon>
        <taxon>Dalbergieae</taxon>
        <taxon>Pterocarpus clade</taxon>
        <taxon>Arachis</taxon>
    </lineage>
</organism>
<dbReference type="GO" id="GO:0043531">
    <property type="term" value="F:ADP binding"/>
    <property type="evidence" value="ECO:0007669"/>
    <property type="project" value="InterPro"/>
</dbReference>
<feature type="domain" description="TIR" evidence="7">
    <location>
        <begin position="19"/>
        <end position="184"/>
    </location>
</feature>
<dbReference type="PRINTS" id="PR00364">
    <property type="entry name" value="DISEASERSIST"/>
</dbReference>
<evidence type="ECO:0000256" key="3">
    <source>
        <dbReference type="ARBA" id="ARBA00022821"/>
    </source>
</evidence>
<dbReference type="STRING" id="3818.A0A444YYX2"/>
<dbReference type="Proteomes" id="UP000289738">
    <property type="component" value="Chromosome B05"/>
</dbReference>
<dbReference type="InterPro" id="IPR058192">
    <property type="entry name" value="WHD_ROQ1-like"/>
</dbReference>
<dbReference type="PANTHER" id="PTHR11017:SF570">
    <property type="entry name" value="DISEASE RESISTANCE PROTEIN (TIR-NBS CLASS)-RELATED"/>
    <property type="match status" value="1"/>
</dbReference>
<dbReference type="SUPFAM" id="SSF46785">
    <property type="entry name" value="Winged helix' DNA-binding domain"/>
    <property type="match status" value="1"/>
</dbReference>
<dbReference type="InterPro" id="IPR027417">
    <property type="entry name" value="P-loop_NTPase"/>
</dbReference>
<dbReference type="SUPFAM" id="SSF52200">
    <property type="entry name" value="Toll/Interleukin receptor TIR domain"/>
    <property type="match status" value="1"/>
</dbReference>
<evidence type="ECO:0000313" key="9">
    <source>
        <dbReference type="Proteomes" id="UP000289738"/>
    </source>
</evidence>
<dbReference type="InterPro" id="IPR044974">
    <property type="entry name" value="Disease_R_plants"/>
</dbReference>
<dbReference type="Gene3D" id="3.80.10.10">
    <property type="entry name" value="Ribonuclease Inhibitor"/>
    <property type="match status" value="2"/>
</dbReference>
<dbReference type="GO" id="GO:0007165">
    <property type="term" value="P:signal transduction"/>
    <property type="evidence" value="ECO:0007669"/>
    <property type="project" value="InterPro"/>
</dbReference>
<dbReference type="PROSITE" id="PS50104">
    <property type="entry name" value="TIR"/>
    <property type="match status" value="1"/>
</dbReference>
<keyword evidence="3" id="KW-0611">Plant defense</keyword>
<feature type="compositionally biased region" description="Basic and acidic residues" evidence="6">
    <location>
        <begin position="779"/>
        <end position="788"/>
    </location>
</feature>
<dbReference type="Gene3D" id="1.10.8.430">
    <property type="entry name" value="Helical domain of apoptotic protease-activating factors"/>
    <property type="match status" value="1"/>
</dbReference>
<dbReference type="InterPro" id="IPR036390">
    <property type="entry name" value="WH_DNA-bd_sf"/>
</dbReference>
<gene>
    <name evidence="8" type="ORF">Ahy_B05g074425</name>
</gene>
<feature type="region of interest" description="Disordered" evidence="6">
    <location>
        <begin position="764"/>
        <end position="788"/>
    </location>
</feature>
<dbReference type="EMBL" id="SDMP01000015">
    <property type="protein sequence ID" value="RYR07108.1"/>
    <property type="molecule type" value="Genomic_DNA"/>
</dbReference>
<evidence type="ECO:0000259" key="7">
    <source>
        <dbReference type="PROSITE" id="PS50104"/>
    </source>
</evidence>